<dbReference type="OrthoDB" id="6359816at2759"/>
<dbReference type="CDD" id="cd18480">
    <property type="entry name" value="BACK_KBTBD3"/>
    <property type="match status" value="1"/>
</dbReference>
<dbReference type="EMBL" id="OV696696">
    <property type="protein sequence ID" value="CAH1240396.1"/>
    <property type="molecule type" value="Genomic_DNA"/>
</dbReference>
<dbReference type="InterPro" id="IPR015915">
    <property type="entry name" value="Kelch-typ_b-propeller"/>
</dbReference>
<proteinExistence type="predicted"/>
<accession>A0A8J9YNA2</accession>
<feature type="compositionally biased region" description="Acidic residues" evidence="3">
    <location>
        <begin position="612"/>
        <end position="623"/>
    </location>
</feature>
<evidence type="ECO:0000256" key="3">
    <source>
        <dbReference type="SAM" id="MobiDB-lite"/>
    </source>
</evidence>
<gene>
    <name evidence="6" type="primary">KBTBD8</name>
    <name evidence="6" type="ORF">BLAG_LOCUS4372</name>
</gene>
<feature type="domain" description="BACK" evidence="5">
    <location>
        <begin position="164"/>
        <end position="269"/>
    </location>
</feature>
<dbReference type="Gene3D" id="2.120.10.80">
    <property type="entry name" value="Kelch-type beta propeller"/>
    <property type="match status" value="1"/>
</dbReference>
<feature type="region of interest" description="Disordered" evidence="3">
    <location>
        <begin position="592"/>
        <end position="623"/>
    </location>
</feature>
<dbReference type="SUPFAM" id="SSF54695">
    <property type="entry name" value="POZ domain"/>
    <property type="match status" value="1"/>
</dbReference>
<dbReference type="InterPro" id="IPR011333">
    <property type="entry name" value="SKP1/BTB/POZ_sf"/>
</dbReference>
<keyword evidence="1" id="KW-0880">Kelch repeat</keyword>
<dbReference type="Proteomes" id="UP000838412">
    <property type="component" value="Chromosome 11"/>
</dbReference>
<dbReference type="SUPFAM" id="SSF117281">
    <property type="entry name" value="Kelch motif"/>
    <property type="match status" value="1"/>
</dbReference>
<evidence type="ECO:0000313" key="6">
    <source>
        <dbReference type="EMBL" id="CAH1240396.1"/>
    </source>
</evidence>
<dbReference type="InterPro" id="IPR047062">
    <property type="entry name" value="KBTBD3_BACK"/>
</dbReference>
<dbReference type="SMART" id="SM00875">
    <property type="entry name" value="BACK"/>
    <property type="match status" value="1"/>
</dbReference>
<dbReference type="Pfam" id="PF00651">
    <property type="entry name" value="BTB"/>
    <property type="match status" value="1"/>
</dbReference>
<evidence type="ECO:0000259" key="4">
    <source>
        <dbReference type="SMART" id="SM00225"/>
    </source>
</evidence>
<evidence type="ECO:0000256" key="1">
    <source>
        <dbReference type="ARBA" id="ARBA00022441"/>
    </source>
</evidence>
<evidence type="ECO:0000259" key="5">
    <source>
        <dbReference type="SMART" id="SM00875"/>
    </source>
</evidence>
<organism evidence="6 7">
    <name type="scientific">Branchiostoma lanceolatum</name>
    <name type="common">Common lancelet</name>
    <name type="synonym">Amphioxus lanceolatum</name>
    <dbReference type="NCBI Taxonomy" id="7740"/>
    <lineage>
        <taxon>Eukaryota</taxon>
        <taxon>Metazoa</taxon>
        <taxon>Chordata</taxon>
        <taxon>Cephalochordata</taxon>
        <taxon>Leptocardii</taxon>
        <taxon>Amphioxiformes</taxon>
        <taxon>Branchiostomatidae</taxon>
        <taxon>Branchiostoma</taxon>
    </lineage>
</organism>
<dbReference type="PANTHER" id="PTHR24412">
    <property type="entry name" value="KELCH PROTEIN"/>
    <property type="match status" value="1"/>
</dbReference>
<dbReference type="Gene3D" id="3.30.710.10">
    <property type="entry name" value="Potassium Channel Kv1.1, Chain A"/>
    <property type="match status" value="1"/>
</dbReference>
<feature type="domain" description="BTB" evidence="4">
    <location>
        <begin position="62"/>
        <end position="159"/>
    </location>
</feature>
<evidence type="ECO:0000256" key="2">
    <source>
        <dbReference type="ARBA" id="ARBA00022737"/>
    </source>
</evidence>
<keyword evidence="2" id="KW-0677">Repeat</keyword>
<evidence type="ECO:0000313" key="7">
    <source>
        <dbReference type="Proteomes" id="UP000838412"/>
    </source>
</evidence>
<dbReference type="SMART" id="SM00225">
    <property type="entry name" value="BTB"/>
    <property type="match status" value="1"/>
</dbReference>
<dbReference type="PANTHER" id="PTHR24412:SF491">
    <property type="entry name" value="KELCH REPEAT AND BTB DOMAIN-CONTAINING PROTEIN 12"/>
    <property type="match status" value="1"/>
</dbReference>
<dbReference type="AlphaFoldDB" id="A0A8J9YNA2"/>
<dbReference type="Gene3D" id="1.25.40.420">
    <property type="match status" value="1"/>
</dbReference>
<dbReference type="InterPro" id="IPR011705">
    <property type="entry name" value="BACK"/>
</dbReference>
<protein>
    <submittedName>
        <fullName evidence="6">KBTBD8 protein</fullName>
    </submittedName>
</protein>
<sequence length="631" mass="71720">MVMYSEIQSMSLSRRSGSRMQMAAADMENAAVSVPTVKSLDESYSGRFLASVHGLWKSESLADVFLEVEGRTFACHRLVLVASSPYFASMFTGGFSEAKQQTVSLKEIDANCMEEILKYAYSGTVQVNRTNARELYLASDLLQVEHVRDTCLQFMVNQVDSSTCMISYQFAQAYGITELLEAAKAFICSKFSQLSQAEEFLELPLSELKDILSSDDLDIEDELVVLQTVERWIKYNTEERMAHLEEAASLLRFNLIQPSKVPDLFTRVEAVEEIRKTGLCMKGLSQGRLGMDAKEMYVFFGGADPIDPYKGPRRGPMAIGAYDPETRIMYQLANPGTECPSAIIVDIEQSILYIVYMSHLRRRFVMFDSVNNRWIEKAPPLFEHKVPCDLAHVNSKIYLIGDTNDEENKMECFDPTLNQWTAVRSFPEHLGSYFFTANIGQCIYVVSSKYLYRYNVSTDHWFKLTKITTRMYINDAWAHGGKLYCVNESMTRMCAYNPETGAWSQQDMLELPEAASGQLVSYQGKLRAVIVPRNTDRTIDRIQIHTLSEGNGGAAHWDHDAYCLPSVCFEYQRFLCLNARLFPSRLSPGHEMMRTGSDDDDGNSVHSFPDTSESESDDWDDHQYWDIDDLL</sequence>
<keyword evidence="7" id="KW-1185">Reference proteome</keyword>
<dbReference type="InterPro" id="IPR000210">
    <property type="entry name" value="BTB/POZ_dom"/>
</dbReference>
<dbReference type="Pfam" id="PF07707">
    <property type="entry name" value="BACK"/>
    <property type="match status" value="1"/>
</dbReference>
<reference evidence="6" key="1">
    <citation type="submission" date="2022-01" db="EMBL/GenBank/DDBJ databases">
        <authorList>
            <person name="Braso-Vives M."/>
        </authorList>
    </citation>
    <scope>NUCLEOTIDE SEQUENCE</scope>
</reference>
<name>A0A8J9YNA2_BRALA</name>